<sequence length="69" mass="8354">MYIYAQPQTAAEKEYNRQIMEKAETIRIQVYLEVLNERYGFFSKDKMKESFLPYFEEQLRKTNTKSLSS</sequence>
<accession>F9D4Q6</accession>
<comment type="caution">
    <text evidence="1">The sequence shown here is derived from an EMBL/GenBank/DDBJ whole genome shotgun (WGS) entry which is preliminary data.</text>
</comment>
<dbReference type="AlphaFoldDB" id="F9D4Q6"/>
<proteinExistence type="predicted"/>
<reference evidence="1 2" key="1">
    <citation type="submission" date="2011-04" db="EMBL/GenBank/DDBJ databases">
        <authorList>
            <person name="Muzny D."/>
            <person name="Qin X."/>
            <person name="Deng J."/>
            <person name="Jiang H."/>
            <person name="Liu Y."/>
            <person name="Qu J."/>
            <person name="Song X.-Z."/>
            <person name="Zhang L."/>
            <person name="Thornton R."/>
            <person name="Coyle M."/>
            <person name="Francisco L."/>
            <person name="Jackson L."/>
            <person name="Javaid M."/>
            <person name="Korchina V."/>
            <person name="Kovar C."/>
            <person name="Mata R."/>
            <person name="Mathew T."/>
            <person name="Ngo R."/>
            <person name="Nguyen L."/>
            <person name="Nguyen N."/>
            <person name="Okwuonu G."/>
            <person name="Ongeri F."/>
            <person name="Pham C."/>
            <person name="Simmons D."/>
            <person name="Wilczek-Boney K."/>
            <person name="Hale W."/>
            <person name="Jakkamsetti A."/>
            <person name="Pham P."/>
            <person name="Ruth R."/>
            <person name="San Lucas F."/>
            <person name="Warren J."/>
            <person name="Zhang J."/>
            <person name="Zhao Z."/>
            <person name="Zhou C."/>
            <person name="Zhu D."/>
            <person name="Lee S."/>
            <person name="Bess C."/>
            <person name="Blankenburg K."/>
            <person name="Forbes L."/>
            <person name="Fu Q."/>
            <person name="Gubbala S."/>
            <person name="Hirani K."/>
            <person name="Jayaseelan J.C."/>
            <person name="Lara F."/>
            <person name="Munidasa M."/>
            <person name="Palculict T."/>
            <person name="Patil S."/>
            <person name="Pu L.-L."/>
            <person name="Saada N."/>
            <person name="Tang L."/>
            <person name="Weissenberger G."/>
            <person name="Zhu Y."/>
            <person name="Hemphill L."/>
            <person name="Shang Y."/>
            <person name="Youmans B."/>
            <person name="Ayvaz T."/>
            <person name="Ross M."/>
            <person name="Santibanez J."/>
            <person name="Aqrawi P."/>
            <person name="Gross S."/>
            <person name="Joshi V."/>
            <person name="Fowler G."/>
            <person name="Nazareth L."/>
            <person name="Reid J."/>
            <person name="Worley K."/>
            <person name="Petrosino J."/>
            <person name="Highlander S."/>
            <person name="Gibbs R."/>
        </authorList>
    </citation>
    <scope>NUCLEOTIDE SEQUENCE [LARGE SCALE GENOMIC DNA]</scope>
    <source>
        <strain evidence="1 2">DSM 3688</strain>
    </source>
</reference>
<dbReference type="Proteomes" id="UP000007820">
    <property type="component" value="Unassembled WGS sequence"/>
</dbReference>
<dbReference type="eggNOG" id="COG4974">
    <property type="taxonomic scope" value="Bacteria"/>
</dbReference>
<protein>
    <submittedName>
        <fullName evidence="1">Transposon integrase</fullName>
    </submittedName>
</protein>
<organism evidence="1 2">
    <name type="scientific">Prevotella dentalis (strain ATCC 49559 / DSM 3688 / JCM 13448 / NCTC 12043 / ES 2772)</name>
    <name type="common">Mitsuokella dentalis</name>
    <dbReference type="NCBI Taxonomy" id="908937"/>
    <lineage>
        <taxon>Bacteria</taxon>
        <taxon>Pseudomonadati</taxon>
        <taxon>Bacteroidota</taxon>
        <taxon>Bacteroidia</taxon>
        <taxon>Bacteroidales</taxon>
        <taxon>Prevotellaceae</taxon>
        <taxon>Prevotella</taxon>
    </lineage>
</organism>
<gene>
    <name evidence="1" type="ORF">HMPREF9136_1834</name>
</gene>
<name>F9D4Q6_PREDD</name>
<evidence type="ECO:0000313" key="1">
    <source>
        <dbReference type="EMBL" id="EGQ13808.1"/>
    </source>
</evidence>
<dbReference type="STRING" id="908937.Prede_1651"/>
<feature type="non-terminal residue" evidence="1">
    <location>
        <position position="69"/>
    </location>
</feature>
<dbReference type="EMBL" id="AFPW01000026">
    <property type="protein sequence ID" value="EGQ13808.1"/>
    <property type="molecule type" value="Genomic_DNA"/>
</dbReference>
<evidence type="ECO:0000313" key="2">
    <source>
        <dbReference type="Proteomes" id="UP000007820"/>
    </source>
</evidence>